<dbReference type="RefSeq" id="WP_060550198.1">
    <property type="nucleotide sequence ID" value="NZ_JYLI01000023.1"/>
</dbReference>
<dbReference type="Proteomes" id="UP000181903">
    <property type="component" value="Chromosome I"/>
</dbReference>
<proteinExistence type="predicted"/>
<protein>
    <submittedName>
        <fullName evidence="1">Uncharacterized protein</fullName>
    </submittedName>
</protein>
<sequence length="143" mass="15874">MSALRKTQFLHDELLPPPVSEDDLAEVEWIDANAERLMLGYRVEWGFSKSDKGEVTQAMFAKAVQDHVNQRQIDGADKIDALGQLVIHAMGFGSAGLMLDLAIYLLGSKTALKQISVDLLEPHAAIAVQLQEEQDELERRVGF</sequence>
<reference evidence="1 2" key="1">
    <citation type="submission" date="2016-10" db="EMBL/GenBank/DDBJ databases">
        <authorList>
            <person name="Varghese N."/>
            <person name="Submissions S."/>
        </authorList>
    </citation>
    <scope>NUCLEOTIDE SEQUENCE [LARGE SCALE GENOMIC DNA]</scope>
    <source>
        <strain evidence="1 2">BS2776</strain>
    </source>
</reference>
<evidence type="ECO:0000313" key="2">
    <source>
        <dbReference type="Proteomes" id="UP000181903"/>
    </source>
</evidence>
<dbReference type="EMBL" id="LT629706">
    <property type="protein sequence ID" value="SDN51703.1"/>
    <property type="molecule type" value="Genomic_DNA"/>
</dbReference>
<accession>A0ABY0RBH3</accession>
<evidence type="ECO:0000313" key="1">
    <source>
        <dbReference type="EMBL" id="SDN51703.1"/>
    </source>
</evidence>
<gene>
    <name evidence="1" type="ORF">SAMN04490208_0560</name>
</gene>
<keyword evidence="2" id="KW-1185">Reference proteome</keyword>
<organism evidence="1 2">
    <name type="scientific">Pseudomonas poae</name>
    <dbReference type="NCBI Taxonomy" id="200451"/>
    <lineage>
        <taxon>Bacteria</taxon>
        <taxon>Pseudomonadati</taxon>
        <taxon>Pseudomonadota</taxon>
        <taxon>Gammaproteobacteria</taxon>
        <taxon>Pseudomonadales</taxon>
        <taxon>Pseudomonadaceae</taxon>
        <taxon>Pseudomonas</taxon>
    </lineage>
</organism>
<dbReference type="GeneID" id="66759759"/>
<name>A0ABY0RBH3_9PSED</name>